<evidence type="ECO:0000313" key="1">
    <source>
        <dbReference type="EMBL" id="KAK8533126.1"/>
    </source>
</evidence>
<reference evidence="1 2" key="1">
    <citation type="journal article" date="2024" name="G3 (Bethesda)">
        <title>Genome assembly of Hibiscus sabdariffa L. provides insights into metabolisms of medicinal natural products.</title>
        <authorList>
            <person name="Kim T."/>
        </authorList>
    </citation>
    <scope>NUCLEOTIDE SEQUENCE [LARGE SCALE GENOMIC DNA]</scope>
    <source>
        <strain evidence="1">TK-2024</strain>
        <tissue evidence="1">Old leaves</tissue>
    </source>
</reference>
<evidence type="ECO:0000313" key="2">
    <source>
        <dbReference type="Proteomes" id="UP001472677"/>
    </source>
</evidence>
<dbReference type="EMBL" id="JBBPBM010000033">
    <property type="protein sequence ID" value="KAK8533126.1"/>
    <property type="molecule type" value="Genomic_DNA"/>
</dbReference>
<gene>
    <name evidence="1" type="ORF">V6N12_076406</name>
</gene>
<protein>
    <submittedName>
        <fullName evidence="1">Uncharacterized protein</fullName>
    </submittedName>
</protein>
<keyword evidence="2" id="KW-1185">Reference proteome</keyword>
<sequence>MKIGCMLLPRNLKRDPPFREFGDSSMENEMTEELLDSGSIGIEEGRGSTGTISILAAQELAATDAILTQIVAMQVQHDRPGPMSVQSNNAVGSDKDVVIPTPSSVVAGLWASVVTGLEVLVPRSEVLLVQTLKRLSDHSLLLHLHLLMTPKGPKLG</sequence>
<accession>A0ABR2D9Q0</accession>
<comment type="caution">
    <text evidence="1">The sequence shown here is derived from an EMBL/GenBank/DDBJ whole genome shotgun (WGS) entry which is preliminary data.</text>
</comment>
<dbReference type="Proteomes" id="UP001472677">
    <property type="component" value="Unassembled WGS sequence"/>
</dbReference>
<name>A0ABR2D9Q0_9ROSI</name>
<organism evidence="1 2">
    <name type="scientific">Hibiscus sabdariffa</name>
    <name type="common">roselle</name>
    <dbReference type="NCBI Taxonomy" id="183260"/>
    <lineage>
        <taxon>Eukaryota</taxon>
        <taxon>Viridiplantae</taxon>
        <taxon>Streptophyta</taxon>
        <taxon>Embryophyta</taxon>
        <taxon>Tracheophyta</taxon>
        <taxon>Spermatophyta</taxon>
        <taxon>Magnoliopsida</taxon>
        <taxon>eudicotyledons</taxon>
        <taxon>Gunneridae</taxon>
        <taxon>Pentapetalae</taxon>
        <taxon>rosids</taxon>
        <taxon>malvids</taxon>
        <taxon>Malvales</taxon>
        <taxon>Malvaceae</taxon>
        <taxon>Malvoideae</taxon>
        <taxon>Hibiscus</taxon>
    </lineage>
</organism>
<proteinExistence type="predicted"/>